<dbReference type="VEuPathDB" id="VectorBase:ASIC007070"/>
<reference evidence="3" key="2">
    <citation type="submission" date="2020-05" db="UniProtKB">
        <authorList>
            <consortium name="EnsemblMetazoa"/>
        </authorList>
    </citation>
    <scope>IDENTIFICATION</scope>
</reference>
<evidence type="ECO:0000313" key="3">
    <source>
        <dbReference type="EnsemblMetazoa" id="ASIC007070-PA"/>
    </source>
</evidence>
<dbReference type="EMBL" id="KE524991">
    <property type="protein sequence ID" value="KFB39602.1"/>
    <property type="molecule type" value="Genomic_DNA"/>
</dbReference>
<evidence type="ECO:0000313" key="2">
    <source>
        <dbReference type="EMBL" id="KFB39602.1"/>
    </source>
</evidence>
<feature type="region of interest" description="Disordered" evidence="1">
    <location>
        <begin position="29"/>
        <end position="107"/>
    </location>
</feature>
<protein>
    <submittedName>
        <fullName evidence="2 3">Putative molybdate-ATP binding lipoprotein</fullName>
    </submittedName>
</protein>
<reference evidence="2 4" key="1">
    <citation type="journal article" date="2014" name="BMC Genomics">
        <title>Genome sequence of Anopheles sinensis provides insight into genetics basis of mosquito competence for malaria parasites.</title>
        <authorList>
            <person name="Zhou D."/>
            <person name="Zhang D."/>
            <person name="Ding G."/>
            <person name="Shi L."/>
            <person name="Hou Q."/>
            <person name="Ye Y."/>
            <person name="Xu Y."/>
            <person name="Zhou H."/>
            <person name="Xiong C."/>
            <person name="Li S."/>
            <person name="Yu J."/>
            <person name="Hong S."/>
            <person name="Yu X."/>
            <person name="Zou P."/>
            <person name="Chen C."/>
            <person name="Chang X."/>
            <person name="Wang W."/>
            <person name="Lv Y."/>
            <person name="Sun Y."/>
            <person name="Ma L."/>
            <person name="Shen B."/>
            <person name="Zhu C."/>
        </authorList>
    </citation>
    <scope>NUCLEOTIDE SEQUENCE [LARGE SCALE GENOMIC DNA]</scope>
</reference>
<evidence type="ECO:0000313" key="4">
    <source>
        <dbReference type="Proteomes" id="UP000030765"/>
    </source>
</evidence>
<organism evidence="2">
    <name type="scientific">Anopheles sinensis</name>
    <name type="common">Mosquito</name>
    <dbReference type="NCBI Taxonomy" id="74873"/>
    <lineage>
        <taxon>Eukaryota</taxon>
        <taxon>Metazoa</taxon>
        <taxon>Ecdysozoa</taxon>
        <taxon>Arthropoda</taxon>
        <taxon>Hexapoda</taxon>
        <taxon>Insecta</taxon>
        <taxon>Pterygota</taxon>
        <taxon>Neoptera</taxon>
        <taxon>Endopterygota</taxon>
        <taxon>Diptera</taxon>
        <taxon>Nematocera</taxon>
        <taxon>Culicoidea</taxon>
        <taxon>Culicidae</taxon>
        <taxon>Anophelinae</taxon>
        <taxon>Anopheles</taxon>
    </lineage>
</organism>
<dbReference type="EnsemblMetazoa" id="ASIC007070-RA">
    <property type="protein sequence ID" value="ASIC007070-PA"/>
    <property type="gene ID" value="ASIC007070"/>
</dbReference>
<sequence length="107" mass="11253">MVGKAGGEVCLGKRSPPLQTEARAIQSLTRKTLLGNHSGSRQEPEASSGPKLGFRTQNGTEPNPAAGHSRRAGTTGLPILATERCCTPTDCTGRNPESRRFDGFFGG</sequence>
<keyword evidence="4" id="KW-1185">Reference proteome</keyword>
<name>A0A084VNQ8_ANOSI</name>
<feature type="compositionally biased region" description="Basic and acidic residues" evidence="1">
    <location>
        <begin position="96"/>
        <end position="107"/>
    </location>
</feature>
<dbReference type="Proteomes" id="UP000030765">
    <property type="component" value="Unassembled WGS sequence"/>
</dbReference>
<proteinExistence type="predicted"/>
<feature type="compositionally biased region" description="Polar residues" evidence="1">
    <location>
        <begin position="29"/>
        <end position="41"/>
    </location>
</feature>
<keyword evidence="2" id="KW-0449">Lipoprotein</keyword>
<gene>
    <name evidence="2" type="ORF">ZHAS_00007070</name>
</gene>
<evidence type="ECO:0000256" key="1">
    <source>
        <dbReference type="SAM" id="MobiDB-lite"/>
    </source>
</evidence>
<accession>A0A084VNQ8</accession>
<dbReference type="EMBL" id="ATLV01014836">
    <property type="status" value="NOT_ANNOTATED_CDS"/>
    <property type="molecule type" value="Genomic_DNA"/>
</dbReference>
<dbReference type="AlphaFoldDB" id="A0A084VNQ8"/>